<gene>
    <name evidence="1" type="ORF">Sradi_6439000</name>
</gene>
<accession>A0AAW2K4B6</accession>
<sequence length="97" mass="11025">MAQSLLAISMIRSLYARDWHDSSSPRTNPLLSELGIPVIPINVLYRSNTAAVLSMPYLEVLDLERFRLILKSWFHSRQNYAQLNSMGLSFRSVGVSL</sequence>
<dbReference type="AlphaFoldDB" id="A0AAW2K4B6"/>
<comment type="caution">
    <text evidence="1">The sequence shown here is derived from an EMBL/GenBank/DDBJ whole genome shotgun (WGS) entry which is preliminary data.</text>
</comment>
<evidence type="ECO:0000313" key="1">
    <source>
        <dbReference type="EMBL" id="KAL0301622.1"/>
    </source>
</evidence>
<proteinExistence type="predicted"/>
<dbReference type="EMBL" id="JACGWJ010000030">
    <property type="protein sequence ID" value="KAL0301622.1"/>
    <property type="molecule type" value="Genomic_DNA"/>
</dbReference>
<name>A0AAW2K4B6_SESRA</name>
<reference evidence="1" key="1">
    <citation type="submission" date="2020-06" db="EMBL/GenBank/DDBJ databases">
        <authorList>
            <person name="Li T."/>
            <person name="Hu X."/>
            <person name="Zhang T."/>
            <person name="Song X."/>
            <person name="Zhang H."/>
            <person name="Dai N."/>
            <person name="Sheng W."/>
            <person name="Hou X."/>
            <person name="Wei L."/>
        </authorList>
    </citation>
    <scope>NUCLEOTIDE SEQUENCE</scope>
    <source>
        <strain evidence="1">G02</strain>
        <tissue evidence="1">Leaf</tissue>
    </source>
</reference>
<reference evidence="1" key="2">
    <citation type="journal article" date="2024" name="Plant">
        <title>Genomic evolution and insights into agronomic trait innovations of Sesamum species.</title>
        <authorList>
            <person name="Miao H."/>
            <person name="Wang L."/>
            <person name="Qu L."/>
            <person name="Liu H."/>
            <person name="Sun Y."/>
            <person name="Le M."/>
            <person name="Wang Q."/>
            <person name="Wei S."/>
            <person name="Zheng Y."/>
            <person name="Lin W."/>
            <person name="Duan Y."/>
            <person name="Cao H."/>
            <person name="Xiong S."/>
            <person name="Wang X."/>
            <person name="Wei L."/>
            <person name="Li C."/>
            <person name="Ma Q."/>
            <person name="Ju M."/>
            <person name="Zhao R."/>
            <person name="Li G."/>
            <person name="Mu C."/>
            <person name="Tian Q."/>
            <person name="Mei H."/>
            <person name="Zhang T."/>
            <person name="Gao T."/>
            <person name="Zhang H."/>
        </authorList>
    </citation>
    <scope>NUCLEOTIDE SEQUENCE</scope>
    <source>
        <strain evidence="1">G02</strain>
    </source>
</reference>
<protein>
    <submittedName>
        <fullName evidence="1">Uncharacterized protein</fullName>
    </submittedName>
</protein>
<organism evidence="1">
    <name type="scientific">Sesamum radiatum</name>
    <name type="common">Black benniseed</name>
    <dbReference type="NCBI Taxonomy" id="300843"/>
    <lineage>
        <taxon>Eukaryota</taxon>
        <taxon>Viridiplantae</taxon>
        <taxon>Streptophyta</taxon>
        <taxon>Embryophyta</taxon>
        <taxon>Tracheophyta</taxon>
        <taxon>Spermatophyta</taxon>
        <taxon>Magnoliopsida</taxon>
        <taxon>eudicotyledons</taxon>
        <taxon>Gunneridae</taxon>
        <taxon>Pentapetalae</taxon>
        <taxon>asterids</taxon>
        <taxon>lamiids</taxon>
        <taxon>Lamiales</taxon>
        <taxon>Pedaliaceae</taxon>
        <taxon>Sesamum</taxon>
    </lineage>
</organism>